<dbReference type="PANTHER" id="PTHR46796:SF6">
    <property type="entry name" value="ARAC SUBFAMILY"/>
    <property type="match status" value="1"/>
</dbReference>
<dbReference type="InterPro" id="IPR020449">
    <property type="entry name" value="Tscrpt_reg_AraC-type_HTH"/>
</dbReference>
<dbReference type="EMBL" id="QUMQ01000001">
    <property type="protein sequence ID" value="REF99444.1"/>
    <property type="molecule type" value="Genomic_DNA"/>
</dbReference>
<keyword evidence="6" id="KW-1185">Reference proteome</keyword>
<sequence>MLVARFDTTDVPAELRFAAWHELTSTALISTAVAADHVDDFDASIEVVDLGRVQLSKICYPPLRVTRSSRHIRQSNPDVLYLTVPVRGVLTVDHADRDPTVGSGEFTMIDTSLPGVVANREPVEQFIIHVPRAEMPMRPADLPALLARPFPVGEGLGGLLLTAVRHIIGTGDRYAPEDGARLASVLIDLVAALLAETVREVAAARDAQQRLLQHRILDFIERHLTDPALSPSVIAAAHNISLRYLHLLFQSQALTAAAWIRQRRLDRCRRDLRNPGLARQSVAAVGARWGFTDATAFSRAFKQTFGMPPGEYRQLHVQC</sequence>
<dbReference type="PROSITE" id="PS01124">
    <property type="entry name" value="HTH_ARAC_FAMILY_2"/>
    <property type="match status" value="1"/>
</dbReference>
<feature type="domain" description="HTH araC/xylS-type" evidence="4">
    <location>
        <begin position="214"/>
        <end position="315"/>
    </location>
</feature>
<keyword evidence="1" id="KW-0805">Transcription regulation</keyword>
<dbReference type="SUPFAM" id="SSF46689">
    <property type="entry name" value="Homeodomain-like"/>
    <property type="match status" value="1"/>
</dbReference>
<protein>
    <submittedName>
        <fullName evidence="5">AraC-like DNA-binding protein</fullName>
    </submittedName>
</protein>
<gene>
    <name evidence="5" type="ORF">DFJ67_5480</name>
</gene>
<comment type="caution">
    <text evidence="5">The sequence shown here is derived from an EMBL/GenBank/DDBJ whole genome shotgun (WGS) entry which is preliminary data.</text>
</comment>
<dbReference type="GO" id="GO:0003700">
    <property type="term" value="F:DNA-binding transcription factor activity"/>
    <property type="evidence" value="ECO:0007669"/>
    <property type="project" value="InterPro"/>
</dbReference>
<keyword evidence="3" id="KW-0804">Transcription</keyword>
<dbReference type="InterPro" id="IPR018060">
    <property type="entry name" value="HTH_AraC"/>
</dbReference>
<dbReference type="InterPro" id="IPR050204">
    <property type="entry name" value="AraC_XylS_family_regulators"/>
</dbReference>
<reference evidence="5 6" key="1">
    <citation type="submission" date="2018-08" db="EMBL/GenBank/DDBJ databases">
        <title>Sequencing the genomes of 1000 actinobacteria strains.</title>
        <authorList>
            <person name="Klenk H.-P."/>
        </authorList>
    </citation>
    <scope>NUCLEOTIDE SEQUENCE [LARGE SCALE GENOMIC DNA]</scope>
    <source>
        <strain evidence="5 6">DSM 44099</strain>
    </source>
</reference>
<dbReference type="Pfam" id="PF12833">
    <property type="entry name" value="HTH_18"/>
    <property type="match status" value="1"/>
</dbReference>
<dbReference type="Pfam" id="PF14525">
    <property type="entry name" value="AraC_binding_2"/>
    <property type="match status" value="1"/>
</dbReference>
<evidence type="ECO:0000256" key="1">
    <source>
        <dbReference type="ARBA" id="ARBA00023015"/>
    </source>
</evidence>
<dbReference type="OrthoDB" id="9799345at2"/>
<dbReference type="SMART" id="SM00342">
    <property type="entry name" value="HTH_ARAC"/>
    <property type="match status" value="1"/>
</dbReference>
<evidence type="ECO:0000313" key="6">
    <source>
        <dbReference type="Proteomes" id="UP000256913"/>
    </source>
</evidence>
<organism evidence="5 6">
    <name type="scientific">Asanoa ferruginea</name>
    <dbReference type="NCBI Taxonomy" id="53367"/>
    <lineage>
        <taxon>Bacteria</taxon>
        <taxon>Bacillati</taxon>
        <taxon>Actinomycetota</taxon>
        <taxon>Actinomycetes</taxon>
        <taxon>Micromonosporales</taxon>
        <taxon>Micromonosporaceae</taxon>
        <taxon>Asanoa</taxon>
    </lineage>
</organism>
<accession>A0A3D9ZS46</accession>
<dbReference type="GO" id="GO:0043565">
    <property type="term" value="F:sequence-specific DNA binding"/>
    <property type="evidence" value="ECO:0007669"/>
    <property type="project" value="InterPro"/>
</dbReference>
<evidence type="ECO:0000256" key="3">
    <source>
        <dbReference type="ARBA" id="ARBA00023163"/>
    </source>
</evidence>
<dbReference type="PRINTS" id="PR00032">
    <property type="entry name" value="HTHARAC"/>
</dbReference>
<dbReference type="InterPro" id="IPR035418">
    <property type="entry name" value="AraC-bd_2"/>
</dbReference>
<evidence type="ECO:0000313" key="5">
    <source>
        <dbReference type="EMBL" id="REF99444.1"/>
    </source>
</evidence>
<name>A0A3D9ZS46_9ACTN</name>
<dbReference type="Gene3D" id="1.10.10.60">
    <property type="entry name" value="Homeodomain-like"/>
    <property type="match status" value="1"/>
</dbReference>
<keyword evidence="2 5" id="KW-0238">DNA-binding</keyword>
<dbReference type="InterPro" id="IPR009057">
    <property type="entry name" value="Homeodomain-like_sf"/>
</dbReference>
<dbReference type="AlphaFoldDB" id="A0A3D9ZS46"/>
<dbReference type="Proteomes" id="UP000256913">
    <property type="component" value="Unassembled WGS sequence"/>
</dbReference>
<proteinExistence type="predicted"/>
<evidence type="ECO:0000259" key="4">
    <source>
        <dbReference type="PROSITE" id="PS01124"/>
    </source>
</evidence>
<dbReference type="PANTHER" id="PTHR46796">
    <property type="entry name" value="HTH-TYPE TRANSCRIPTIONAL ACTIVATOR RHAS-RELATED"/>
    <property type="match status" value="1"/>
</dbReference>
<evidence type="ECO:0000256" key="2">
    <source>
        <dbReference type="ARBA" id="ARBA00023125"/>
    </source>
</evidence>